<feature type="domain" description="Carbohydrate-binding module family 96" evidence="7">
    <location>
        <begin position="383"/>
        <end position="504"/>
    </location>
</feature>
<gene>
    <name evidence="9" type="ORF">VJ920_00005</name>
</gene>
<feature type="non-terminal residue" evidence="9">
    <location>
        <position position="2809"/>
    </location>
</feature>
<dbReference type="InterPro" id="IPR045351">
    <property type="entry name" value="DUF6531"/>
</dbReference>
<dbReference type="Pfam" id="PF05593">
    <property type="entry name" value="RHS_repeat"/>
    <property type="match status" value="25"/>
</dbReference>
<dbReference type="PANTHER" id="PTHR32305">
    <property type="match status" value="1"/>
</dbReference>
<protein>
    <submittedName>
        <fullName evidence="9">DNRLRE domain-containing protein</fullName>
    </submittedName>
</protein>
<feature type="domain" description="DUF6531" evidence="6">
    <location>
        <begin position="715"/>
        <end position="786"/>
    </location>
</feature>
<dbReference type="InterPro" id="IPR055372">
    <property type="entry name" value="CBM96"/>
</dbReference>
<proteinExistence type="predicted"/>
<dbReference type="NCBIfam" id="TIGR01643">
    <property type="entry name" value="YD_repeat_2x"/>
    <property type="match status" value="35"/>
</dbReference>
<dbReference type="RefSeq" id="WP_326438067.1">
    <property type="nucleotide sequence ID" value="NZ_JAYMFH010000001.1"/>
</dbReference>
<feature type="domain" description="Teneurin-like YD-shell" evidence="8">
    <location>
        <begin position="2123"/>
        <end position="2242"/>
    </location>
</feature>
<evidence type="ECO:0000256" key="2">
    <source>
        <dbReference type="ARBA" id="ARBA00022525"/>
    </source>
</evidence>
<comment type="subcellular location">
    <subcellularLocation>
        <location evidence="1">Secreted</location>
    </subcellularLocation>
</comment>
<comment type="caution">
    <text evidence="9">The sequence shown here is derived from an EMBL/GenBank/DDBJ whole genome shotgun (WGS) entry which is preliminary data.</text>
</comment>
<dbReference type="InterPro" id="IPR031325">
    <property type="entry name" value="RHS_repeat"/>
</dbReference>
<keyword evidence="10" id="KW-1185">Reference proteome</keyword>
<feature type="domain" description="Teneurin-like YD-shell" evidence="8">
    <location>
        <begin position="836"/>
        <end position="932"/>
    </location>
</feature>
<reference evidence="9 10" key="1">
    <citation type="submission" date="2024-01" db="EMBL/GenBank/DDBJ databases">
        <title>novel species in genus Adlercreutzia.</title>
        <authorList>
            <person name="Liu X."/>
        </authorList>
    </citation>
    <scope>NUCLEOTIDE SEQUENCE [LARGE SCALE GENOMIC DNA]</scope>
    <source>
        <strain evidence="9 10">R22</strain>
    </source>
</reference>
<evidence type="ECO:0000259" key="6">
    <source>
        <dbReference type="Pfam" id="PF20148"/>
    </source>
</evidence>
<dbReference type="EMBL" id="JAYMFH010000001">
    <property type="protein sequence ID" value="MEC4293693.1"/>
    <property type="molecule type" value="Genomic_DNA"/>
</dbReference>
<feature type="region of interest" description="Disordered" evidence="5">
    <location>
        <begin position="106"/>
        <end position="128"/>
    </location>
</feature>
<dbReference type="NCBIfam" id="TIGR03696">
    <property type="entry name" value="Rhs_assc_core"/>
    <property type="match status" value="1"/>
</dbReference>
<dbReference type="Pfam" id="PF24517">
    <property type="entry name" value="CBM96"/>
    <property type="match status" value="1"/>
</dbReference>
<dbReference type="Pfam" id="PF20148">
    <property type="entry name" value="DUF6531"/>
    <property type="match status" value="1"/>
</dbReference>
<evidence type="ECO:0000259" key="7">
    <source>
        <dbReference type="Pfam" id="PF24517"/>
    </source>
</evidence>
<dbReference type="PANTHER" id="PTHR32305:SF15">
    <property type="entry name" value="PROTEIN RHSA-RELATED"/>
    <property type="match status" value="1"/>
</dbReference>
<dbReference type="InterPro" id="IPR022385">
    <property type="entry name" value="Rhs_assc_core"/>
</dbReference>
<sequence length="2809" mass="302589">MDESDEESDSQSLGAENEEESPAAQDAAASETSHDGEAPDPYEILNAPVDYYDEVEPEGELVSTDEGVTVYRLSERTFKTVIGGAATAYVDESGSPQCIDNTLVPASDESRVEASPAEAASGAEPSSPEVAVLLIEEDGTVSDESVDASTVYQPKANHCEVAIPAVMEDEGILISKNGHDIRLVPENGMFDGSVAEGNAIRFTDVFPGVDYQYTLVGSLIKEDIVLTRPVEPFRLATRIEVDESATVSLEGGVVVVRERAEGPEPGRELVSIAAPIAIDAAEALDNSLSLSLEKAQDGTAVAVLNANWEWLTADERAYPIRIDPTIDIATTAMRLTSVEQLAPNIWVGENNYQYAGYDDGDATGTGDYRGGEGLGMTRVYLDINYDFGNIMDEALIKSADLKLHQRTRYSKGATVFGLYRNKGNWDFNEITWNSQKSMGHEFITSQNARSTKGYLTWDVREPVNNWVQGIWKQQGLCVKATDERWMQCELFDHRYSDNPPSLEITWEVPDPVSESVSLNATTINLRTVTETDFSGKLQFDGVFADGVAKPRSMVAYELVGKSDAGVAYASRSYKYPDSSEWEKSAPNGTKYRDKLSNWQSKLFSGLAYNTSYKIRARAAANGSSGKLVETDSFLIYRATAKDTLPSIAAHYGVTLNTLARDNRVQDTLVVGGNTIFVRNPKTTKAYNPKQLTDTQKKRIDSALMGRGKHCEYGFEPINLNTGNFILEAADATVPDYRGDFSISRTYNAQGEGYQSAFGRNWSFAWEESLGLQANGAVVYSAGDGKTFWFDADGKGGFKAHAEEHLTLKKIAYKSGSATRYRWEITDSQGAVRRFDCYGRLTEVADDSGAVTKISRDSAGRITAITAPSGTRFSVTCNSQGLITAIGLPGGSKLGYSYDNAGNLTGFTDAAGRKTRYEYDSAGRMTAWYDANGHRVVANTYDGAGRVVKQIDLAGRASTLAYGSGLTRATDAAGRTTVHRYDSRGRTTAIEYPDGSKAVRTYGANNTLASDEDGTYTYDALGNMTSATSPDGHVTRMTWDAKSRMTSQTDPDGATTRWAYDGRGNVISEASPSTGKTTYTYDSLNRRTSATDADGVRESYTWSGANLTSVSTAAGVTRFAYDAMGRKVSETGPDGACRTWVYDVAGRLVGEQDAEGGYTTYRLDAMGFLLSTSDAAGNTTSFSYDGAYNITAMTDPAGGVTRYGYDAAGNLVSQTDPNGAVAKYVYDKRDRRIAKTDALGHTTRYAFDERGNVVRVESPGGGVEVATYDDTYGVPLAYKDALGNTTIYEYSASGLLTAVTHPDGAREETTWAPGGLQSSHTDALGVATCYTYSAAGRATGVEQAGRAWTFAYDAAGNMASATNPARHRYLFRWDKAGNFIELAGEEGVVASWTYDKAGRITSESDASGATNGTVYDELGNVVSQTDARGSTTTYAYDAFGAVTKQTDALGQEVRCEYDAAGNPVVVTDALGNRRTAAYDLMGNLVKATDALGNAATYEYDAVGRMTARTRPDGAHETYEYDLAGNLVRLTDVAGRVTENTYDARGNLISTTDASGRTETFEYDAAGKVTGATDALGRKASISYDSWGQVVSETDYDGATTTYEYDLAGNPIRVTDALGAAQSYAWDARGNLVSETREADGASTSYTYDAVGNLTAALDALEQVQRWSYDAAGNLTEAVDEEGNATSFVYDALGRLVSSADALGNATALEWDANGNLVAATSPRGARDEWTYDGEGNVVAHIDPLGNAEAWEWDAVGNLVAHRNFADGVTRYTYDPLGQMLTETDPLDRTTAYEFDNRGNVVSRVSPSGARWDYRWDALDRLTGITTPRGYEREIAYDEAGNAVLDRDNLGARTEYTYDALHRMTARADVAGRTSTWEYDALGNLVAETDSAGLRTEYAYDALDRLVAQKDSLGRTASWSWDARGNLAAQGGTAQEGLVYQWDAAGNLVGQTDARGNETGYQWDADGNLVELTTPSGAKTTYTWDLAGNLTAAVDSLKRVSSWTYDALGRVVGATDRNGGETTYEWDGASQLTKVVSPTGAETRYGWDVDGNLAQITDAMGRVTEYAYDAEGALVSVTSPSGALEQLVRDPAGQVTASIDAAGNETRYDWDELGNLVEKGYAADETAAVLYAYDANGLVTERTDDTGEATTERDELGRVTAETDGAGRRIEYTYDEYGQLATVAYPNGSQVEYGYDEAGNLTEVNAPEGDYIYAYDEENRPVSLERPDGSSTTYAYDGEGQLLRLENLDAEGASISWFAYEWDGEGNPVSEESLAAIAGGGQSHTVRTYAYDGDGRLVALEEETSGSSDAYFCETYEWDAAGNRTAVERVDRDSGERARTELVYDDDDRLVESVGPDGRTTYEYDDAGNLVQKTTAGEDPVLYAYTVENRLEAVRQGGRVLMAATYDGDGNRVFQASLYRTNEMAEGERSFSWLEGKQVELSAAAPELEETVWTSPTRVAPRWTPDELTGRLESGVMKPVRAEAPKAGWGSRRLASTNGQPSAAPLKWALYGGVLGACSALAVGCPPIGALAAWLDGLLDPTSPVGAAPLGFPMPKYAGALASTGLSSYEQRRVLALSGPGLPLPSAVGLRAPLVQPKPPEEEPPTLQLFGLRYGTIPTYSPYVQERWELVEYVNSTVLDDVAQPVWRESSAVGELADVYGLSRLSTSGGSEGLAVSDSYLEDGLGSVSAVLREGGAVAASYSYSPWGDETCATESLPGYGGRFELPHYGYNAEQSSPEGGLQYLRARWYDASMGAFGSRDSYLGDAADPASLNRYAYAGGNPVAYADPTGHDSRVKYGGANAERTRKLAS</sequence>
<feature type="region of interest" description="Disordered" evidence="5">
    <location>
        <begin position="2787"/>
        <end position="2809"/>
    </location>
</feature>
<dbReference type="InterPro" id="IPR018392">
    <property type="entry name" value="LysM"/>
</dbReference>
<feature type="region of interest" description="Disordered" evidence="5">
    <location>
        <begin position="1"/>
        <end position="52"/>
    </location>
</feature>
<evidence type="ECO:0000313" key="9">
    <source>
        <dbReference type="EMBL" id="MEC4293693.1"/>
    </source>
</evidence>
<dbReference type="CDD" id="cd00118">
    <property type="entry name" value="LysM"/>
    <property type="match status" value="1"/>
</dbReference>
<dbReference type="InterPro" id="IPR006530">
    <property type="entry name" value="YD"/>
</dbReference>
<dbReference type="NCBIfam" id="NF033679">
    <property type="entry name" value="DNRLRE_dom"/>
    <property type="match status" value="1"/>
</dbReference>
<evidence type="ECO:0000313" key="10">
    <source>
        <dbReference type="Proteomes" id="UP001343724"/>
    </source>
</evidence>
<evidence type="ECO:0000259" key="8">
    <source>
        <dbReference type="Pfam" id="PF25023"/>
    </source>
</evidence>
<evidence type="ECO:0000256" key="1">
    <source>
        <dbReference type="ARBA" id="ARBA00004613"/>
    </source>
</evidence>
<dbReference type="SUPFAM" id="SSF63829">
    <property type="entry name" value="Calcium-dependent phosphotriesterase"/>
    <property type="match status" value="1"/>
</dbReference>
<organism evidence="9 10">
    <name type="scientific">Adlercreutzia shanghongiae</name>
    <dbReference type="NCBI Taxonomy" id="3111773"/>
    <lineage>
        <taxon>Bacteria</taxon>
        <taxon>Bacillati</taxon>
        <taxon>Actinomycetota</taxon>
        <taxon>Coriobacteriia</taxon>
        <taxon>Eggerthellales</taxon>
        <taxon>Eggerthellaceae</taxon>
        <taxon>Adlercreutzia</taxon>
    </lineage>
</organism>
<dbReference type="InterPro" id="IPR056823">
    <property type="entry name" value="TEN-like_YD-shell"/>
</dbReference>
<evidence type="ECO:0000256" key="3">
    <source>
        <dbReference type="ARBA" id="ARBA00022729"/>
    </source>
</evidence>
<dbReference type="InterPro" id="IPR050708">
    <property type="entry name" value="T6SS_VgrG/RHS"/>
</dbReference>
<dbReference type="SUPFAM" id="SSF69304">
    <property type="entry name" value="Tricorn protease N-terminal domain"/>
    <property type="match status" value="3"/>
</dbReference>
<feature type="compositionally biased region" description="Low complexity" evidence="5">
    <location>
        <begin position="113"/>
        <end position="128"/>
    </location>
</feature>
<keyword evidence="3" id="KW-0732">Signal</keyword>
<name>A0ABU6IV82_9ACTN</name>
<accession>A0ABU6IV82</accession>
<dbReference type="Pfam" id="PF25023">
    <property type="entry name" value="TEN_YD-shell"/>
    <property type="match status" value="2"/>
</dbReference>
<dbReference type="Proteomes" id="UP001343724">
    <property type="component" value="Unassembled WGS sequence"/>
</dbReference>
<dbReference type="Gene3D" id="2.180.10.10">
    <property type="entry name" value="RHS repeat-associated core"/>
    <property type="match status" value="8"/>
</dbReference>
<evidence type="ECO:0000256" key="4">
    <source>
        <dbReference type="ARBA" id="ARBA00022737"/>
    </source>
</evidence>
<evidence type="ECO:0000256" key="5">
    <source>
        <dbReference type="SAM" id="MobiDB-lite"/>
    </source>
</evidence>
<dbReference type="Gene3D" id="3.10.350.10">
    <property type="entry name" value="LysM domain"/>
    <property type="match status" value="1"/>
</dbReference>
<keyword evidence="4" id="KW-0677">Repeat</keyword>
<dbReference type="InterPro" id="IPR036779">
    <property type="entry name" value="LysM_dom_sf"/>
</dbReference>
<keyword evidence="2" id="KW-0964">Secreted</keyword>